<keyword evidence="2 5" id="KW-0378">Hydrolase</keyword>
<evidence type="ECO:0000256" key="2">
    <source>
        <dbReference type="ARBA" id="ARBA00022801"/>
    </source>
</evidence>
<dbReference type="RefSeq" id="WP_036780979.1">
    <property type="nucleotide sequence ID" value="NZ_AVBG01000003.1"/>
</dbReference>
<evidence type="ECO:0000259" key="7">
    <source>
        <dbReference type="Pfam" id="PF07687"/>
    </source>
</evidence>
<comment type="catalytic activity">
    <reaction evidence="5">
        <text>N-acetyl-(2S,6S)-2,6-diaminopimelate + H2O = (2S,6S)-2,6-diaminopimelate + acetate</text>
        <dbReference type="Rhea" id="RHEA:20405"/>
        <dbReference type="ChEBI" id="CHEBI:15377"/>
        <dbReference type="ChEBI" id="CHEBI:30089"/>
        <dbReference type="ChEBI" id="CHEBI:57609"/>
        <dbReference type="ChEBI" id="CHEBI:58767"/>
        <dbReference type="EC" id="3.5.1.47"/>
    </reaction>
</comment>
<dbReference type="Gene3D" id="3.40.630.10">
    <property type="entry name" value="Zn peptidases"/>
    <property type="match status" value="1"/>
</dbReference>
<evidence type="ECO:0000256" key="1">
    <source>
        <dbReference type="ARBA" id="ARBA00022605"/>
    </source>
</evidence>
<dbReference type="InterPro" id="IPR002933">
    <property type="entry name" value="Peptidase_M20"/>
</dbReference>
<dbReference type="eggNOG" id="COG1473">
    <property type="taxonomic scope" value="Bacteria"/>
</dbReference>
<keyword evidence="9" id="KW-1185">Reference proteome</keyword>
<feature type="binding site" evidence="6">
    <location>
        <position position="128"/>
    </location>
    <ligand>
        <name>Mn(2+)</name>
        <dbReference type="ChEBI" id="CHEBI:29035"/>
        <label>2</label>
    </ligand>
</feature>
<evidence type="ECO:0000313" key="8">
    <source>
        <dbReference type="EMBL" id="KGP92089.1"/>
    </source>
</evidence>
<dbReference type="GO" id="GO:0046872">
    <property type="term" value="F:metal ion binding"/>
    <property type="evidence" value="ECO:0007669"/>
    <property type="project" value="UniProtKB-KW"/>
</dbReference>
<dbReference type="MEROPS" id="M20.A27"/>
<comment type="similarity">
    <text evidence="5">Belongs to the peptidase M20A family. N-acetyldiaminopimelate deacetylase subfamily.</text>
</comment>
<feature type="domain" description="Peptidase M20 dimerisation" evidence="7">
    <location>
        <begin position="179"/>
        <end position="269"/>
    </location>
</feature>
<reference evidence="8 9" key="1">
    <citation type="submission" date="2013-08" db="EMBL/GenBank/DDBJ databases">
        <title>Genome of Pontibacillus chungwhensis.</title>
        <authorList>
            <person name="Wang Q."/>
            <person name="Wang G."/>
        </authorList>
    </citation>
    <scope>NUCLEOTIDE SEQUENCE [LARGE SCALE GENOMIC DNA]</scope>
    <source>
        <strain evidence="8 9">BH030062</strain>
    </source>
</reference>
<dbReference type="NCBIfam" id="TIGR01891">
    <property type="entry name" value="amidohydrolases"/>
    <property type="match status" value="1"/>
</dbReference>
<sequence>MNSEALQKVRRDLHKIPELGFQETKTQEYLLQFIEELPQDYIEVKKWRTGLLVRVQGTDPSKTIAYRADIDGLPIVEETGYAFASTHEGQMHACGHDFHMTIALGTLARVSQSPPRENVLFLFQPAEENPGGALPMLQSEEMKTWWPDEIFALHIAPEHPVGTVATKEGLLFANTSELYIDFKGKGGHAAYPHLTRDMVLAASQYTVQAQSIVSRAVDPLDSAVVTIGKITGGTVQNGIAETARLEGTMRTFKADTMDLLKNKIEGLAKGIEHSHECEIKIDYGSNYYQVKNDGTYMQPFQRIVEDLGYSFVESKAAMTGEDFGYMLKEIPGFMFWLGVDSDYGLHNGSLKPKEEALEVGVNIVERTIRSL</sequence>
<dbReference type="EC" id="3.5.1.47" evidence="5"/>
<comment type="function">
    <text evidence="5">Catalyzes the conversion of N-acetyl-diaminopimelate to diaminopimelate and acetate.</text>
</comment>
<dbReference type="SUPFAM" id="SSF53187">
    <property type="entry name" value="Zn-dependent exopeptidases"/>
    <property type="match status" value="1"/>
</dbReference>
<dbReference type="Gene3D" id="3.30.70.360">
    <property type="match status" value="1"/>
</dbReference>
<dbReference type="GO" id="GO:0009089">
    <property type="term" value="P:lysine biosynthetic process via diaminopimelate"/>
    <property type="evidence" value="ECO:0007669"/>
    <property type="project" value="UniProtKB-UniRule"/>
</dbReference>
<evidence type="ECO:0000256" key="3">
    <source>
        <dbReference type="ARBA" id="ARBA00022915"/>
    </source>
</evidence>
<dbReference type="SUPFAM" id="SSF55031">
    <property type="entry name" value="Bacterial exopeptidase dimerisation domain"/>
    <property type="match status" value="1"/>
</dbReference>
<protein>
    <recommendedName>
        <fullName evidence="5">N-acetyldiaminopimelate deacetylase</fullName>
        <ecNumber evidence="5">3.5.1.47</ecNumber>
    </recommendedName>
</protein>
<comment type="pathway">
    <text evidence="5">Amino-acid biosynthesis; L-lysine biosynthesis via DAP pathway; LL-2,6-diaminopimelate from (S)-tetrahydrodipicolinate (acetylase route): step 3/3.</text>
</comment>
<dbReference type="EMBL" id="AVBG01000003">
    <property type="protein sequence ID" value="KGP92089.1"/>
    <property type="molecule type" value="Genomic_DNA"/>
</dbReference>
<feature type="binding site" evidence="6">
    <location>
        <position position="346"/>
    </location>
    <ligand>
        <name>Mn(2+)</name>
        <dbReference type="ChEBI" id="CHEBI:29035"/>
        <label>2</label>
    </ligand>
</feature>
<dbReference type="InterPro" id="IPR023905">
    <property type="entry name" value="AcetylDAP_deacetylase"/>
</dbReference>
<dbReference type="Proteomes" id="UP000030153">
    <property type="component" value="Unassembled WGS sequence"/>
</dbReference>
<feature type="binding site" evidence="6">
    <location>
        <position position="96"/>
    </location>
    <ligand>
        <name>Mn(2+)</name>
        <dbReference type="ChEBI" id="CHEBI:29035"/>
        <label>2</label>
    </ligand>
</feature>
<feature type="binding site" evidence="6">
    <location>
        <position position="154"/>
    </location>
    <ligand>
        <name>Mn(2+)</name>
        <dbReference type="ChEBI" id="CHEBI:29035"/>
        <label>2</label>
    </ligand>
</feature>
<dbReference type="InterPro" id="IPR036264">
    <property type="entry name" value="Bact_exopeptidase_dim_dom"/>
</dbReference>
<keyword evidence="1 5" id="KW-0028">Amino-acid biosynthesis</keyword>
<evidence type="ECO:0000313" key="9">
    <source>
        <dbReference type="Proteomes" id="UP000030153"/>
    </source>
</evidence>
<dbReference type="PIRSF" id="PIRSF005962">
    <property type="entry name" value="Pept_M20D_amidohydro"/>
    <property type="match status" value="1"/>
</dbReference>
<organism evidence="8 9">
    <name type="scientific">Pontibacillus chungwhensis BH030062</name>
    <dbReference type="NCBI Taxonomy" id="1385513"/>
    <lineage>
        <taxon>Bacteria</taxon>
        <taxon>Bacillati</taxon>
        <taxon>Bacillota</taxon>
        <taxon>Bacilli</taxon>
        <taxon>Bacillales</taxon>
        <taxon>Bacillaceae</taxon>
        <taxon>Pontibacillus</taxon>
    </lineage>
</organism>
<proteinExistence type="inferred from homology"/>
<dbReference type="GO" id="GO:0050118">
    <property type="term" value="F:N-acetyldiaminopimelate deacetylase activity"/>
    <property type="evidence" value="ECO:0007669"/>
    <property type="project" value="UniProtKB-UniRule"/>
</dbReference>
<keyword evidence="4 5" id="KW-0457">Lysine biosynthesis</keyword>
<comment type="caution">
    <text evidence="8">The sequence shown here is derived from an EMBL/GenBank/DDBJ whole genome shotgun (WGS) entry which is preliminary data.</text>
</comment>
<dbReference type="UniPathway" id="UPA00034">
    <property type="reaction ID" value="UER00024"/>
</dbReference>
<dbReference type="InterPro" id="IPR011650">
    <property type="entry name" value="Peptidase_M20_dimer"/>
</dbReference>
<keyword evidence="6" id="KW-0464">Manganese</keyword>
<dbReference type="PANTHER" id="PTHR11014:SF98">
    <property type="entry name" value="N-ACETYLDIAMINOPIMELATE DEACETYLASE"/>
    <property type="match status" value="1"/>
</dbReference>
<feature type="binding site" evidence="6">
    <location>
        <position position="94"/>
    </location>
    <ligand>
        <name>Mn(2+)</name>
        <dbReference type="ChEBI" id="CHEBI:29035"/>
        <label>2</label>
    </ligand>
</feature>
<feature type="active site" description="Proton acceptor" evidence="5">
    <location>
        <position position="128"/>
    </location>
</feature>
<feature type="active site" evidence="5">
    <location>
        <position position="69"/>
    </location>
</feature>
<dbReference type="Pfam" id="PF01546">
    <property type="entry name" value="Peptidase_M20"/>
    <property type="match status" value="1"/>
</dbReference>
<keyword evidence="6" id="KW-0479">Metal-binding</keyword>
<dbReference type="PANTHER" id="PTHR11014">
    <property type="entry name" value="PEPTIDASE M20 FAMILY MEMBER"/>
    <property type="match status" value="1"/>
</dbReference>
<gene>
    <name evidence="8" type="ORF">N780_00390</name>
</gene>
<dbReference type="AlphaFoldDB" id="A0A0A2UVX1"/>
<dbReference type="InterPro" id="IPR017439">
    <property type="entry name" value="Amidohydrolase"/>
</dbReference>
<accession>A0A0A2UVX1</accession>
<comment type="cofactor">
    <cofactor evidence="6">
        <name>Mn(2+)</name>
        <dbReference type="ChEBI" id="CHEBI:29035"/>
    </cofactor>
    <text evidence="6">The Mn(2+) ion enhances activity.</text>
</comment>
<name>A0A0A2UVX1_9BACI</name>
<dbReference type="HAMAP" id="MF_01692">
    <property type="entry name" value="DapEL"/>
    <property type="match status" value="1"/>
</dbReference>
<dbReference type="STRING" id="1385513.N780_00390"/>
<keyword evidence="3 5" id="KW-0220">Diaminopimelate biosynthesis</keyword>
<evidence type="ECO:0000256" key="5">
    <source>
        <dbReference type="HAMAP-Rule" id="MF_01692"/>
    </source>
</evidence>
<dbReference type="FunFam" id="3.30.70.360:FF:000001">
    <property type="entry name" value="N-acetyldiaminopimelate deacetylase"/>
    <property type="match status" value="1"/>
</dbReference>
<dbReference type="Pfam" id="PF07687">
    <property type="entry name" value="M20_dimer"/>
    <property type="match status" value="1"/>
</dbReference>
<dbReference type="OrthoDB" id="9776731at2"/>
<evidence type="ECO:0000256" key="4">
    <source>
        <dbReference type="ARBA" id="ARBA00023154"/>
    </source>
</evidence>
<dbReference type="CDD" id="cd05670">
    <property type="entry name" value="M20_Acy1_YkuR-like"/>
    <property type="match status" value="1"/>
</dbReference>
<evidence type="ECO:0000256" key="6">
    <source>
        <dbReference type="PIRSR" id="PIRSR005962-1"/>
    </source>
</evidence>
<dbReference type="GO" id="GO:0019877">
    <property type="term" value="P:diaminopimelate biosynthetic process"/>
    <property type="evidence" value="ECO:0007669"/>
    <property type="project" value="UniProtKB-UniRule"/>
</dbReference>